<organism evidence="1">
    <name type="scientific">Chlorobium phaeovibrioides (strain DSM 265 / 1930)</name>
    <name type="common">Prosthecochloris vibrioformis (strain DSM 265)</name>
    <dbReference type="NCBI Taxonomy" id="290318"/>
    <lineage>
        <taxon>Bacteria</taxon>
        <taxon>Pseudomonadati</taxon>
        <taxon>Chlorobiota</taxon>
        <taxon>Chlorobiia</taxon>
        <taxon>Chlorobiales</taxon>
        <taxon>Chlorobiaceae</taxon>
        <taxon>Chlorobium/Pelodictyon group</taxon>
        <taxon>Chlorobium</taxon>
    </lineage>
</organism>
<name>A4SCW1_CHLPM</name>
<evidence type="ECO:0000313" key="1">
    <source>
        <dbReference type="EMBL" id="ABP36320.1"/>
    </source>
</evidence>
<sequence>MSFHCPPLRPGMAVLGMFLLFAGCSSPDNSGESSSEMYAKASDLGRHGQYARAIELYGRGLALESLDPPSDAAVVALVSKRWLEGLTGSYDAALATTEVLEGLEEGTLPDSVRTAVLVDKAGWLGELGRFTEAADALRGVRNPDSAVKMRLAALLLQSGDAKEAEALYRPMTLWRNPPSVRIQAWAGLLRCRVTDPAVVVEDGETVAQKIVAESGRVLRMKGEPAVRARALRAAASSLQLLQRHQRNASFLLFRALSLAEGSGDRLLYQVLRLESNTAIVRKEVPFREVAAYFEEHGLSYARASALFMLSEAGGLTDKERISALEEGFAAAWQSAPPYPSPAMLARENRAALHLNGFLLKNPRIFELFDVAQRMGMMRLGRSLIRGGEEFRLGTGTAPELETEVRRLLVEISGLLQRKADMVDRAAGIGMNRATDQALNMKRGRLFELLPSVRVREPAIASALALNPVTLRTVQETLGDDQAIVRPIFSDSLAAVMVVGKRDLQIVGSVAAFDSLHTPSIAVAGIRRELADGPGFSHLKGGEGEWFERALFRPLLTAVQPYSRIVVVADDVLPFHLPLPGAARPEQHRFSYLHSFKEFVIIQTAAALPPGPSRIVFYSAIDHDGPIRHKLFYPHDRVFLVWKHFTMEEQEKLRDEIGAEMQSTVSGALALQKLKEDGDSKWLYLSSYGTD</sequence>
<dbReference type="STRING" id="290318.Cvib_0298"/>
<dbReference type="eggNOG" id="COG0457">
    <property type="taxonomic scope" value="Bacteria"/>
</dbReference>
<dbReference type="AlphaFoldDB" id="A4SCW1"/>
<gene>
    <name evidence="1" type="ordered locus">Cvib_0298</name>
</gene>
<accession>A4SCW1</accession>
<dbReference type="KEGG" id="pvi:Cvib_0298"/>
<dbReference type="HOGENOM" id="CLU_023854_0_0_10"/>
<dbReference type="Gene3D" id="1.25.40.10">
    <property type="entry name" value="Tetratricopeptide repeat domain"/>
    <property type="match status" value="1"/>
</dbReference>
<protein>
    <recommendedName>
        <fullName evidence="2">Tetratricopeptide repeat protein</fullName>
    </recommendedName>
</protein>
<dbReference type="InterPro" id="IPR011990">
    <property type="entry name" value="TPR-like_helical_dom_sf"/>
</dbReference>
<proteinExistence type="predicted"/>
<dbReference type="EMBL" id="CP000607">
    <property type="protein sequence ID" value="ABP36320.1"/>
    <property type="molecule type" value="Genomic_DNA"/>
</dbReference>
<reference evidence="1" key="1">
    <citation type="submission" date="2007-03" db="EMBL/GenBank/DDBJ databases">
        <title>Complete sequence of Prosthecochloris vibrioformis DSM 265.</title>
        <authorList>
            <consortium name="US DOE Joint Genome Institute"/>
            <person name="Copeland A."/>
            <person name="Lucas S."/>
            <person name="Lapidus A."/>
            <person name="Barry K."/>
            <person name="Detter J.C."/>
            <person name="Glavina del Rio T."/>
            <person name="Hammon N."/>
            <person name="Israni S."/>
            <person name="Pitluck S."/>
            <person name="Schmutz J."/>
            <person name="Larimer F."/>
            <person name="Land M."/>
            <person name="Hauser L."/>
            <person name="Mikhailova N."/>
            <person name="Li T."/>
            <person name="Overmann J."/>
            <person name="Schuster S.C."/>
            <person name="Bryant D.A."/>
            <person name="Richardson P."/>
        </authorList>
    </citation>
    <scope>NUCLEOTIDE SEQUENCE [LARGE SCALE GENOMIC DNA]</scope>
    <source>
        <strain evidence="1">DSM 265</strain>
    </source>
</reference>
<evidence type="ECO:0008006" key="2">
    <source>
        <dbReference type="Google" id="ProtNLM"/>
    </source>
</evidence>